<proteinExistence type="predicted"/>
<reference evidence="1" key="1">
    <citation type="submission" date="2022-08" db="EMBL/GenBank/DDBJ databases">
        <authorList>
            <person name="Vandamme P."/>
            <person name="Hettiarachchi A."/>
            <person name="Peeters C."/>
            <person name="Cnockaert M."/>
            <person name="Carlier A."/>
        </authorList>
    </citation>
    <scope>NUCLEOTIDE SEQUENCE</scope>
    <source>
        <strain evidence="1">LMG 31809</strain>
    </source>
</reference>
<evidence type="ECO:0000313" key="1">
    <source>
        <dbReference type="EMBL" id="MDA5193565.1"/>
    </source>
</evidence>
<accession>A0A9X3TX16</accession>
<sequence length="326" mass="38313">MENPDRDKYRNLDQGFLNFAKSADDTYPLITFHMDPDWIKTRRQGFAYILRRLDADLYPPAVEIPFFEEKYAQYHEDDLDKIETDEAKSMIMAQKIGIPDNIISLHVLNLHKSSHGQEVLQSKKWHKNWNGVWIHIGNDAQKSMGNELRYKKINNIYTLARNIPADKFYEDHACHIMEEPQFKCGLILSSHSGLAQKNKCFIFDLHKKCKNKKTLLIGPNCDIWIPLSGNHCGQPLLNPTSFDVVAEDDNPDEWYTCPKIIPNPLNDYKLYEHQLQTIYHYLTERYFNYAQLNSNTERFLSVSDHTPNIYKNREMPSWTTTARRKK</sequence>
<protein>
    <submittedName>
        <fullName evidence="1">Uncharacterized protein</fullName>
    </submittedName>
</protein>
<organism evidence="1 2">
    <name type="scientific">Govanella unica</name>
    <dbReference type="NCBI Taxonomy" id="2975056"/>
    <lineage>
        <taxon>Bacteria</taxon>
        <taxon>Pseudomonadati</taxon>
        <taxon>Pseudomonadota</taxon>
        <taxon>Alphaproteobacteria</taxon>
        <taxon>Emcibacterales</taxon>
        <taxon>Govanellaceae</taxon>
        <taxon>Govanella</taxon>
    </lineage>
</organism>
<name>A0A9X3TX16_9PROT</name>
<evidence type="ECO:0000313" key="2">
    <source>
        <dbReference type="Proteomes" id="UP001141619"/>
    </source>
</evidence>
<comment type="caution">
    <text evidence="1">The sequence shown here is derived from an EMBL/GenBank/DDBJ whole genome shotgun (WGS) entry which is preliminary data.</text>
</comment>
<reference evidence="1" key="2">
    <citation type="journal article" date="2023" name="Syst. Appl. Microbiol.">
        <title>Govania unica gen. nov., sp. nov., a rare biosphere bacterium that represents a novel family in the class Alphaproteobacteria.</title>
        <authorList>
            <person name="Vandamme P."/>
            <person name="Peeters C."/>
            <person name="Hettiarachchi A."/>
            <person name="Cnockaert M."/>
            <person name="Carlier A."/>
        </authorList>
    </citation>
    <scope>NUCLEOTIDE SEQUENCE</scope>
    <source>
        <strain evidence="1">LMG 31809</strain>
    </source>
</reference>
<gene>
    <name evidence="1" type="ORF">NYP16_06310</name>
</gene>
<dbReference type="EMBL" id="JANWOI010000002">
    <property type="protein sequence ID" value="MDA5193565.1"/>
    <property type="molecule type" value="Genomic_DNA"/>
</dbReference>
<dbReference type="RefSeq" id="WP_274943267.1">
    <property type="nucleotide sequence ID" value="NZ_JANWOI010000002.1"/>
</dbReference>
<dbReference type="AlphaFoldDB" id="A0A9X3TX16"/>
<keyword evidence="2" id="KW-1185">Reference proteome</keyword>
<dbReference type="Proteomes" id="UP001141619">
    <property type="component" value="Unassembled WGS sequence"/>
</dbReference>